<protein>
    <submittedName>
        <fullName evidence="1">Uncharacterized protein</fullName>
    </submittedName>
</protein>
<evidence type="ECO:0000313" key="1">
    <source>
        <dbReference type="EMBL" id="GAA4123248.1"/>
    </source>
</evidence>
<organism evidence="1 2">
    <name type="scientific">Nocardioides fonticola</name>
    <dbReference type="NCBI Taxonomy" id="450363"/>
    <lineage>
        <taxon>Bacteria</taxon>
        <taxon>Bacillati</taxon>
        <taxon>Actinomycetota</taxon>
        <taxon>Actinomycetes</taxon>
        <taxon>Propionibacteriales</taxon>
        <taxon>Nocardioidaceae</taxon>
        <taxon>Nocardioides</taxon>
    </lineage>
</organism>
<sequence length="113" mass="12963">MALPEQERGWWIARWEIEQDSCPQCGRPREECGDPTKRWYPQRSICYATREAAAAQRMYDHLHAEKPFHDGTYSGWVKDFAPGAGKIYRYEDGASIWAAPVDLNPEDKFLAGG</sequence>
<evidence type="ECO:0000313" key="2">
    <source>
        <dbReference type="Proteomes" id="UP001501495"/>
    </source>
</evidence>
<proteinExistence type="predicted"/>
<accession>A0ABP7XPL3</accession>
<dbReference type="RefSeq" id="WP_344734239.1">
    <property type="nucleotide sequence ID" value="NZ_BAAAZH010000023.1"/>
</dbReference>
<reference evidence="2" key="1">
    <citation type="journal article" date="2019" name="Int. J. Syst. Evol. Microbiol.">
        <title>The Global Catalogue of Microorganisms (GCM) 10K type strain sequencing project: providing services to taxonomists for standard genome sequencing and annotation.</title>
        <authorList>
            <consortium name="The Broad Institute Genomics Platform"/>
            <consortium name="The Broad Institute Genome Sequencing Center for Infectious Disease"/>
            <person name="Wu L."/>
            <person name="Ma J."/>
        </authorList>
    </citation>
    <scope>NUCLEOTIDE SEQUENCE [LARGE SCALE GENOMIC DNA]</scope>
    <source>
        <strain evidence="2">JCM 16703</strain>
    </source>
</reference>
<name>A0ABP7XPL3_9ACTN</name>
<gene>
    <name evidence="1" type="ORF">GCM10022215_29710</name>
</gene>
<dbReference type="EMBL" id="BAAAZH010000023">
    <property type="protein sequence ID" value="GAA4123248.1"/>
    <property type="molecule type" value="Genomic_DNA"/>
</dbReference>
<comment type="caution">
    <text evidence="1">The sequence shown here is derived from an EMBL/GenBank/DDBJ whole genome shotgun (WGS) entry which is preliminary data.</text>
</comment>
<keyword evidence="2" id="KW-1185">Reference proteome</keyword>
<dbReference type="Proteomes" id="UP001501495">
    <property type="component" value="Unassembled WGS sequence"/>
</dbReference>